<dbReference type="VEuPathDB" id="FungiDB:PV06_11042"/>
<protein>
    <submittedName>
        <fullName evidence="1">Uncharacterized protein</fullName>
    </submittedName>
</protein>
<proteinExistence type="predicted"/>
<keyword evidence="2" id="KW-1185">Reference proteome</keyword>
<dbReference type="RefSeq" id="XP_016256962.1">
    <property type="nucleotide sequence ID" value="XM_016412649.1"/>
</dbReference>
<evidence type="ECO:0000313" key="1">
    <source>
        <dbReference type="EMBL" id="KIW36746.1"/>
    </source>
</evidence>
<accession>A0A0D2A8U6</accession>
<dbReference type="EMBL" id="KN847349">
    <property type="protein sequence ID" value="KIW36746.1"/>
    <property type="molecule type" value="Genomic_DNA"/>
</dbReference>
<name>A0A0D2A8U6_9EURO</name>
<evidence type="ECO:0000313" key="2">
    <source>
        <dbReference type="Proteomes" id="UP000053342"/>
    </source>
</evidence>
<dbReference type="HOGENOM" id="CLU_2638087_0_0_1"/>
<reference evidence="1 2" key="1">
    <citation type="submission" date="2015-01" db="EMBL/GenBank/DDBJ databases">
        <title>The Genome Sequence of Exophiala oligosperma CBS72588.</title>
        <authorList>
            <consortium name="The Broad Institute Genomics Platform"/>
            <person name="Cuomo C."/>
            <person name="de Hoog S."/>
            <person name="Gorbushina A."/>
            <person name="Stielow B."/>
            <person name="Teixiera M."/>
            <person name="Abouelleil A."/>
            <person name="Chapman S.B."/>
            <person name="Priest M."/>
            <person name="Young S.K."/>
            <person name="Wortman J."/>
            <person name="Nusbaum C."/>
            <person name="Birren B."/>
        </authorList>
    </citation>
    <scope>NUCLEOTIDE SEQUENCE [LARGE SCALE GENOMIC DNA]</scope>
    <source>
        <strain evidence="1 2">CBS 72588</strain>
    </source>
</reference>
<dbReference type="Proteomes" id="UP000053342">
    <property type="component" value="Unassembled WGS sequence"/>
</dbReference>
<dbReference type="GeneID" id="27363116"/>
<sequence length="77" mass="8034">MITDTAGNPILTTLTTTITSVEPVVTSQETASEIFTTDPTTTSMITISSETILRASETTDAAGQLSLTTLTTAIICH</sequence>
<gene>
    <name evidence="1" type="ORF">PV06_11042</name>
</gene>
<dbReference type="STRING" id="215243.A0A0D2A8U6"/>
<organism evidence="1 2">
    <name type="scientific">Exophiala oligosperma</name>
    <dbReference type="NCBI Taxonomy" id="215243"/>
    <lineage>
        <taxon>Eukaryota</taxon>
        <taxon>Fungi</taxon>
        <taxon>Dikarya</taxon>
        <taxon>Ascomycota</taxon>
        <taxon>Pezizomycotina</taxon>
        <taxon>Eurotiomycetes</taxon>
        <taxon>Chaetothyriomycetidae</taxon>
        <taxon>Chaetothyriales</taxon>
        <taxon>Herpotrichiellaceae</taxon>
        <taxon>Exophiala</taxon>
    </lineage>
</organism>
<dbReference type="AlphaFoldDB" id="A0A0D2A8U6"/>